<keyword evidence="3 7" id="KW-0812">Transmembrane</keyword>
<feature type="transmembrane region" description="Helical" evidence="7">
    <location>
        <begin position="104"/>
        <end position="123"/>
    </location>
</feature>
<dbReference type="GO" id="GO:0015293">
    <property type="term" value="F:symporter activity"/>
    <property type="evidence" value="ECO:0007669"/>
    <property type="project" value="UniProtKB-KW"/>
</dbReference>
<dbReference type="GO" id="GO:0005886">
    <property type="term" value="C:plasma membrane"/>
    <property type="evidence" value="ECO:0007669"/>
    <property type="project" value="TreeGrafter"/>
</dbReference>
<evidence type="ECO:0000256" key="1">
    <source>
        <dbReference type="ARBA" id="ARBA00004141"/>
    </source>
</evidence>
<evidence type="ECO:0000313" key="8">
    <source>
        <dbReference type="EMBL" id="SHJ78538.1"/>
    </source>
</evidence>
<keyword evidence="6 7" id="KW-0472">Membrane</keyword>
<dbReference type="Proteomes" id="UP000184395">
    <property type="component" value="Unassembled WGS sequence"/>
</dbReference>
<organism evidence="8 9">
    <name type="scientific">Paraburkholderia terricola</name>
    <dbReference type="NCBI Taxonomy" id="169427"/>
    <lineage>
        <taxon>Bacteria</taxon>
        <taxon>Pseudomonadati</taxon>
        <taxon>Pseudomonadota</taxon>
        <taxon>Betaproteobacteria</taxon>
        <taxon>Burkholderiales</taxon>
        <taxon>Burkholderiaceae</taxon>
        <taxon>Paraburkholderia</taxon>
    </lineage>
</organism>
<dbReference type="NCBIfam" id="NF001923">
    <property type="entry name" value="PRK00701.1"/>
    <property type="match status" value="1"/>
</dbReference>
<dbReference type="PANTHER" id="PTHR11706">
    <property type="entry name" value="SOLUTE CARRIER PROTEIN FAMILY 11 MEMBER"/>
    <property type="match status" value="1"/>
</dbReference>
<gene>
    <name evidence="8" type="ORF">SAMN05192548_1006194</name>
</gene>
<keyword evidence="4" id="KW-0769">Symport</keyword>
<feature type="transmembrane region" description="Helical" evidence="7">
    <location>
        <begin position="204"/>
        <end position="226"/>
    </location>
</feature>
<evidence type="ECO:0000313" key="9">
    <source>
        <dbReference type="Proteomes" id="UP000184395"/>
    </source>
</evidence>
<dbReference type="PANTHER" id="PTHR11706:SF33">
    <property type="entry name" value="NATURAL RESISTANCE-ASSOCIATED MACROPHAGE PROTEIN 2"/>
    <property type="match status" value="1"/>
</dbReference>
<evidence type="ECO:0000256" key="6">
    <source>
        <dbReference type="ARBA" id="ARBA00023136"/>
    </source>
</evidence>
<sequence>MNTNPFALRPNRRPRLPDGGPARPAHWFSFVGAGALIAVGYVDPGNWATALGAGAGYGYRLLGMVLLSSLMAMLLQWLSSRLGVVTGRDLAQVCRERTGRRGTLFLWLTSEVAIIACDVAEVVGSAVALQLLLGVSLTVGVLMSAVCTFALLALQQKGGRKLEAVIATLIGFVGLCFVVELALADPDWHAALAGTVPSAELLRNAGMVWLAAGIVGATVMPHNLYLHSALVKQHAPGGSDPEIKAALHVVNIDTFASLSFAFVINAALLIVSAAVFHANGHRDITDLADAHRLIAPLVGTPWASILFAAALLACGLSATVTGTLAGQAVMEGFLRIRLPRWKRALLTRALAIGPALFAVALFGQHGSNQLLVASQVVLSLQLPLAVVPLIRYTSNAGLMGDWRVRGVPLVLAWLCATLILVINGTLLWQLAFGE</sequence>
<name>A0A1M6M503_9BURK</name>
<dbReference type="STRING" id="169427.SAMN05192548_1006194"/>
<dbReference type="GO" id="GO:0015086">
    <property type="term" value="F:cadmium ion transmembrane transporter activity"/>
    <property type="evidence" value="ECO:0007669"/>
    <property type="project" value="TreeGrafter"/>
</dbReference>
<feature type="transmembrane region" description="Helical" evidence="7">
    <location>
        <begin position="302"/>
        <end position="325"/>
    </location>
</feature>
<feature type="transmembrane region" description="Helical" evidence="7">
    <location>
        <begin position="410"/>
        <end position="431"/>
    </location>
</feature>
<feature type="transmembrane region" description="Helical" evidence="7">
    <location>
        <begin position="254"/>
        <end position="276"/>
    </location>
</feature>
<dbReference type="GO" id="GO:0034755">
    <property type="term" value="P:iron ion transmembrane transport"/>
    <property type="evidence" value="ECO:0007669"/>
    <property type="project" value="TreeGrafter"/>
</dbReference>
<dbReference type="NCBIfam" id="TIGR01197">
    <property type="entry name" value="nramp"/>
    <property type="match status" value="1"/>
</dbReference>
<feature type="transmembrane region" description="Helical" evidence="7">
    <location>
        <begin position="21"/>
        <end position="42"/>
    </location>
</feature>
<reference evidence="8 9" key="1">
    <citation type="submission" date="2016-11" db="EMBL/GenBank/DDBJ databases">
        <authorList>
            <person name="Jaros S."/>
            <person name="Januszkiewicz K."/>
            <person name="Wedrychowicz H."/>
        </authorList>
    </citation>
    <scope>NUCLEOTIDE SEQUENCE [LARGE SCALE GENOMIC DNA]</scope>
    <source>
        <strain evidence="8 9">LMG 20594</strain>
    </source>
</reference>
<comment type="subcellular location">
    <subcellularLocation>
        <location evidence="1">Membrane</location>
        <topology evidence="1">Multi-pass membrane protein</topology>
    </subcellularLocation>
</comment>
<proteinExistence type="predicted"/>
<evidence type="ECO:0000256" key="4">
    <source>
        <dbReference type="ARBA" id="ARBA00022847"/>
    </source>
</evidence>
<evidence type="ECO:0000256" key="2">
    <source>
        <dbReference type="ARBA" id="ARBA00022448"/>
    </source>
</evidence>
<keyword evidence="5 7" id="KW-1133">Transmembrane helix</keyword>
<feature type="transmembrane region" description="Helical" evidence="7">
    <location>
        <begin position="57"/>
        <end position="78"/>
    </location>
</feature>
<feature type="transmembrane region" description="Helical" evidence="7">
    <location>
        <begin position="164"/>
        <end position="184"/>
    </location>
</feature>
<feature type="transmembrane region" description="Helical" evidence="7">
    <location>
        <begin position="345"/>
        <end position="364"/>
    </location>
</feature>
<dbReference type="PRINTS" id="PR00447">
    <property type="entry name" value="NATRESASSCMP"/>
</dbReference>
<dbReference type="NCBIfam" id="NF037982">
    <property type="entry name" value="Nramp_1"/>
    <property type="match status" value="1"/>
</dbReference>
<evidence type="ECO:0000256" key="7">
    <source>
        <dbReference type="SAM" id="Phobius"/>
    </source>
</evidence>
<dbReference type="GO" id="GO:0005384">
    <property type="term" value="F:manganese ion transmembrane transporter activity"/>
    <property type="evidence" value="ECO:0007669"/>
    <property type="project" value="TreeGrafter"/>
</dbReference>
<keyword evidence="2" id="KW-0813">Transport</keyword>
<evidence type="ECO:0000256" key="5">
    <source>
        <dbReference type="ARBA" id="ARBA00022989"/>
    </source>
</evidence>
<dbReference type="AlphaFoldDB" id="A0A1M6M503"/>
<feature type="transmembrane region" description="Helical" evidence="7">
    <location>
        <begin position="129"/>
        <end position="152"/>
    </location>
</feature>
<dbReference type="Pfam" id="PF01566">
    <property type="entry name" value="Nramp"/>
    <property type="match status" value="1"/>
</dbReference>
<dbReference type="EMBL" id="FRAB01000006">
    <property type="protein sequence ID" value="SHJ78538.1"/>
    <property type="molecule type" value="Genomic_DNA"/>
</dbReference>
<dbReference type="RefSeq" id="WP_073428097.1">
    <property type="nucleotide sequence ID" value="NZ_CADFGY010000007.1"/>
</dbReference>
<evidence type="ECO:0000256" key="3">
    <source>
        <dbReference type="ARBA" id="ARBA00022692"/>
    </source>
</evidence>
<feature type="transmembrane region" description="Helical" evidence="7">
    <location>
        <begin position="370"/>
        <end position="390"/>
    </location>
</feature>
<accession>A0A1M6M503</accession>
<dbReference type="OrthoDB" id="9787548at2"/>
<dbReference type="InterPro" id="IPR001046">
    <property type="entry name" value="NRAMP_fam"/>
</dbReference>
<protein>
    <submittedName>
        <fullName evidence="8">Manganese transport protein</fullName>
    </submittedName>
</protein>